<organism evidence="7 8">
    <name type="scientific">Alligator mississippiensis</name>
    <name type="common">American alligator</name>
    <dbReference type="NCBI Taxonomy" id="8496"/>
    <lineage>
        <taxon>Eukaryota</taxon>
        <taxon>Metazoa</taxon>
        <taxon>Chordata</taxon>
        <taxon>Craniata</taxon>
        <taxon>Vertebrata</taxon>
        <taxon>Euteleostomi</taxon>
        <taxon>Archelosauria</taxon>
        <taxon>Archosauria</taxon>
        <taxon>Crocodylia</taxon>
        <taxon>Alligatoridae</taxon>
        <taxon>Alligatorinae</taxon>
        <taxon>Alligator</taxon>
    </lineage>
</organism>
<comment type="caution">
    <text evidence="7">The sequence shown here is derived from an EMBL/GenBank/DDBJ whole genome shotgun (WGS) entry which is preliminary data.</text>
</comment>
<evidence type="ECO:0000313" key="7">
    <source>
        <dbReference type="EMBL" id="KYO35738.1"/>
    </source>
</evidence>
<dbReference type="PANTHER" id="PTHR11973:SF18">
    <property type="entry name" value="CELL SURFACE GLYCOPROTEIN MUC18"/>
    <property type="match status" value="1"/>
</dbReference>
<sequence length="137" mass="14879">MRSGINCTATNYLGVVTHHIHLERRMTPTTPTTTAPAGNTTKQKPRESKGVIIVAVIVCILVLAVLGAVLYFLHKKGKIPCGRTGKQDITKPDARKDEVVVEVKSDKLPEEAGLLQATNGDQKPAGDQGEKYIDLRH</sequence>
<feature type="compositionally biased region" description="Basic and acidic residues" evidence="5">
    <location>
        <begin position="128"/>
        <end position="137"/>
    </location>
</feature>
<keyword evidence="3 6" id="KW-1133">Transmembrane helix</keyword>
<keyword evidence="8" id="KW-1185">Reference proteome</keyword>
<dbReference type="InterPro" id="IPR051116">
    <property type="entry name" value="Surface_Rcpt/Adhesion_Mol"/>
</dbReference>
<protein>
    <submittedName>
        <fullName evidence="7">Cell surface glycoprotein MUC18</fullName>
    </submittedName>
</protein>
<gene>
    <name evidence="7" type="ORF">Y1Q_0010175</name>
</gene>
<dbReference type="GO" id="GO:0005886">
    <property type="term" value="C:plasma membrane"/>
    <property type="evidence" value="ECO:0007669"/>
    <property type="project" value="TreeGrafter"/>
</dbReference>
<dbReference type="AlphaFoldDB" id="A0A151NG18"/>
<reference evidence="7 8" key="1">
    <citation type="journal article" date="2012" name="Genome Biol.">
        <title>Sequencing three crocodilian genomes to illuminate the evolution of archosaurs and amniotes.</title>
        <authorList>
            <person name="St John J.A."/>
            <person name="Braun E.L."/>
            <person name="Isberg S.R."/>
            <person name="Miles L.G."/>
            <person name="Chong A.Y."/>
            <person name="Gongora J."/>
            <person name="Dalzell P."/>
            <person name="Moran C."/>
            <person name="Bed'hom B."/>
            <person name="Abzhanov A."/>
            <person name="Burgess S.C."/>
            <person name="Cooksey A.M."/>
            <person name="Castoe T.A."/>
            <person name="Crawford N.G."/>
            <person name="Densmore L.D."/>
            <person name="Drew J.C."/>
            <person name="Edwards S.V."/>
            <person name="Faircloth B.C."/>
            <person name="Fujita M.K."/>
            <person name="Greenwold M.J."/>
            <person name="Hoffmann F.G."/>
            <person name="Howard J.M."/>
            <person name="Iguchi T."/>
            <person name="Janes D.E."/>
            <person name="Khan S.Y."/>
            <person name="Kohno S."/>
            <person name="de Koning A.J."/>
            <person name="Lance S.L."/>
            <person name="McCarthy F.M."/>
            <person name="McCormack J.E."/>
            <person name="Merchant M.E."/>
            <person name="Peterson D.G."/>
            <person name="Pollock D.D."/>
            <person name="Pourmand N."/>
            <person name="Raney B.J."/>
            <person name="Roessler K.A."/>
            <person name="Sanford J.R."/>
            <person name="Sawyer R.H."/>
            <person name="Schmidt C.J."/>
            <person name="Triplett E.W."/>
            <person name="Tuberville T.D."/>
            <person name="Venegas-Anaya M."/>
            <person name="Howard J.T."/>
            <person name="Jarvis E.D."/>
            <person name="Guillette L.J.Jr."/>
            <person name="Glenn T.C."/>
            <person name="Green R.E."/>
            <person name="Ray D.A."/>
        </authorList>
    </citation>
    <scope>NUCLEOTIDE SEQUENCE [LARGE SCALE GENOMIC DNA]</scope>
    <source>
        <strain evidence="7">KSC_2009_1</strain>
    </source>
</reference>
<name>A0A151NG18_ALLMI</name>
<proteinExistence type="predicted"/>
<dbReference type="EMBL" id="AKHW03003120">
    <property type="protein sequence ID" value="KYO35738.1"/>
    <property type="molecule type" value="Genomic_DNA"/>
</dbReference>
<evidence type="ECO:0000256" key="6">
    <source>
        <dbReference type="SAM" id="Phobius"/>
    </source>
</evidence>
<dbReference type="PANTHER" id="PTHR11973">
    <property type="entry name" value="CELL SURFACE GLYCOPROTEIN MUC18-RELATED"/>
    <property type="match status" value="1"/>
</dbReference>
<evidence type="ECO:0000256" key="3">
    <source>
        <dbReference type="ARBA" id="ARBA00022989"/>
    </source>
</evidence>
<keyword evidence="4" id="KW-0325">Glycoprotein</keyword>
<feature type="transmembrane region" description="Helical" evidence="6">
    <location>
        <begin position="51"/>
        <end position="73"/>
    </location>
</feature>
<accession>A0A151NG18</accession>
<keyword evidence="6" id="KW-0472">Membrane</keyword>
<evidence type="ECO:0000256" key="2">
    <source>
        <dbReference type="ARBA" id="ARBA00022692"/>
    </source>
</evidence>
<evidence type="ECO:0000313" key="8">
    <source>
        <dbReference type="Proteomes" id="UP000050525"/>
    </source>
</evidence>
<keyword evidence="2 6" id="KW-0812">Transmembrane</keyword>
<evidence type="ECO:0000256" key="1">
    <source>
        <dbReference type="ARBA" id="ARBA00004479"/>
    </source>
</evidence>
<feature type="region of interest" description="Disordered" evidence="5">
    <location>
        <begin position="110"/>
        <end position="137"/>
    </location>
</feature>
<evidence type="ECO:0000256" key="4">
    <source>
        <dbReference type="ARBA" id="ARBA00023180"/>
    </source>
</evidence>
<evidence type="ECO:0000256" key="5">
    <source>
        <dbReference type="SAM" id="MobiDB-lite"/>
    </source>
</evidence>
<dbReference type="Proteomes" id="UP000050525">
    <property type="component" value="Unassembled WGS sequence"/>
</dbReference>
<dbReference type="GO" id="GO:0005055">
    <property type="term" value="F:laminin receptor activity"/>
    <property type="evidence" value="ECO:0007669"/>
    <property type="project" value="TreeGrafter"/>
</dbReference>
<comment type="subcellular location">
    <subcellularLocation>
        <location evidence="1">Membrane</location>
        <topology evidence="1">Single-pass type I membrane protein</topology>
    </subcellularLocation>
</comment>